<evidence type="ECO:0000256" key="9">
    <source>
        <dbReference type="ARBA" id="ARBA00023014"/>
    </source>
</evidence>
<dbReference type="Pfam" id="PF06733">
    <property type="entry name" value="DEAD_2"/>
    <property type="match status" value="1"/>
</dbReference>
<dbReference type="InterPro" id="IPR006554">
    <property type="entry name" value="Helicase-like_DEXD_c2"/>
</dbReference>
<dbReference type="Gene3D" id="1.10.275.40">
    <property type="match status" value="1"/>
</dbReference>
<evidence type="ECO:0000256" key="8">
    <source>
        <dbReference type="ARBA" id="ARBA00023004"/>
    </source>
</evidence>
<reference evidence="15 16" key="1">
    <citation type="journal article" date="2019" name="Appl. Microbiol. Biotechnol.">
        <title>Uncovering carbohydrate metabolism through a genotype-phenotype association study of 56 lactic acid bacteria genomes.</title>
        <authorList>
            <person name="Buron-Moles G."/>
            <person name="Chailyan A."/>
            <person name="Dolejs I."/>
            <person name="Forster J."/>
            <person name="Miks M.H."/>
        </authorList>
    </citation>
    <scope>NUCLEOTIDE SEQUENCE [LARGE SCALE GENOMIC DNA]</scope>
    <source>
        <strain evidence="15 16">ATCC 49373</strain>
    </source>
</reference>
<dbReference type="Pfam" id="PF00270">
    <property type="entry name" value="DEAD"/>
    <property type="match status" value="1"/>
</dbReference>
<evidence type="ECO:0000256" key="2">
    <source>
        <dbReference type="ARBA" id="ARBA00022723"/>
    </source>
</evidence>
<keyword evidence="3" id="KW-0547">Nucleotide-binding</keyword>
<keyword evidence="12" id="KW-0413">Isomerase</keyword>
<dbReference type="SMART" id="SM00488">
    <property type="entry name" value="DEXDc2"/>
    <property type="match status" value="1"/>
</dbReference>
<keyword evidence="16" id="KW-1185">Reference proteome</keyword>
<dbReference type="InterPro" id="IPR006555">
    <property type="entry name" value="ATP-dep_Helicase_C"/>
</dbReference>
<dbReference type="STRING" id="1122149.FD44_GL000928"/>
<feature type="domain" description="Helicase ATP-binding" evidence="14">
    <location>
        <begin position="181"/>
        <end position="439"/>
    </location>
</feature>
<dbReference type="AlphaFoldDB" id="A0A4R5NPB4"/>
<keyword evidence="6" id="KW-0347">Helicase</keyword>
<comment type="caution">
    <text evidence="15">The sequence shown here is derived from an EMBL/GenBank/DDBJ whole genome shotgun (WGS) entry which is preliminary data.</text>
</comment>
<keyword evidence="7" id="KW-0067">ATP-binding</keyword>
<dbReference type="SUPFAM" id="SSF52540">
    <property type="entry name" value="P-loop containing nucleoside triphosphate hydrolases"/>
    <property type="match status" value="1"/>
</dbReference>
<dbReference type="EMBL" id="PUFO01000040">
    <property type="protein sequence ID" value="TDG78451.1"/>
    <property type="molecule type" value="Genomic_DNA"/>
</dbReference>
<dbReference type="Pfam" id="PF13307">
    <property type="entry name" value="Helicase_C_2"/>
    <property type="match status" value="1"/>
</dbReference>
<evidence type="ECO:0000256" key="13">
    <source>
        <dbReference type="ARBA" id="ARBA00038058"/>
    </source>
</evidence>
<keyword evidence="10" id="KW-0238">DNA-binding</keyword>
<dbReference type="InterPro" id="IPR010614">
    <property type="entry name" value="RAD3-like_helicase_DEAD"/>
</dbReference>
<dbReference type="PROSITE" id="PS51193">
    <property type="entry name" value="HELICASE_ATP_BIND_2"/>
    <property type="match status" value="1"/>
</dbReference>
<name>A0A4R5NPB4_9LACO</name>
<dbReference type="Gene3D" id="3.90.320.10">
    <property type="match status" value="1"/>
</dbReference>
<evidence type="ECO:0000256" key="12">
    <source>
        <dbReference type="ARBA" id="ARBA00023235"/>
    </source>
</evidence>
<keyword evidence="1" id="KW-0004">4Fe-4S</keyword>
<evidence type="ECO:0000256" key="4">
    <source>
        <dbReference type="ARBA" id="ARBA00022763"/>
    </source>
</evidence>
<dbReference type="InterPro" id="IPR011604">
    <property type="entry name" value="PDDEXK-like_dom_sf"/>
</dbReference>
<keyword evidence="11" id="KW-0234">DNA repair</keyword>
<dbReference type="GO" id="GO:0003677">
    <property type="term" value="F:DNA binding"/>
    <property type="evidence" value="ECO:0007669"/>
    <property type="project" value="UniProtKB-KW"/>
</dbReference>
<evidence type="ECO:0000256" key="7">
    <source>
        <dbReference type="ARBA" id="ARBA00022840"/>
    </source>
</evidence>
<dbReference type="GO" id="GO:0003678">
    <property type="term" value="F:DNA helicase activity"/>
    <property type="evidence" value="ECO:0007669"/>
    <property type="project" value="InterPro"/>
</dbReference>
<keyword evidence="2" id="KW-0479">Metal-binding</keyword>
<protein>
    <recommendedName>
        <fullName evidence="14">Helicase ATP-binding domain-containing protein</fullName>
    </recommendedName>
</protein>
<evidence type="ECO:0000256" key="10">
    <source>
        <dbReference type="ARBA" id="ARBA00023125"/>
    </source>
</evidence>
<dbReference type="SMART" id="SM00491">
    <property type="entry name" value="HELICc2"/>
    <property type="match status" value="1"/>
</dbReference>
<evidence type="ECO:0000259" key="14">
    <source>
        <dbReference type="PROSITE" id="PS51193"/>
    </source>
</evidence>
<dbReference type="Gene3D" id="3.40.50.300">
    <property type="entry name" value="P-loop containing nucleotide triphosphate hydrolases"/>
    <property type="match status" value="2"/>
</dbReference>
<dbReference type="InterPro" id="IPR045028">
    <property type="entry name" value="DinG/Rad3-like"/>
</dbReference>
<keyword evidence="5" id="KW-0378">Hydrolase</keyword>
<evidence type="ECO:0000313" key="15">
    <source>
        <dbReference type="EMBL" id="TDG78451.1"/>
    </source>
</evidence>
<dbReference type="InterPro" id="IPR014013">
    <property type="entry name" value="Helic_SF1/SF2_ATP-bd_DinG/Rad3"/>
</dbReference>
<evidence type="ECO:0000256" key="1">
    <source>
        <dbReference type="ARBA" id="ARBA00022485"/>
    </source>
</evidence>
<dbReference type="OrthoDB" id="9765586at2"/>
<accession>A0A4R5NPB4</accession>
<comment type="similarity">
    <text evidence="13">Belongs to the helicase family. DinG subfamily.</text>
</comment>
<proteinExistence type="inferred from homology"/>
<dbReference type="GO" id="GO:0016818">
    <property type="term" value="F:hydrolase activity, acting on acid anhydrides, in phosphorus-containing anhydrides"/>
    <property type="evidence" value="ECO:0007669"/>
    <property type="project" value="InterPro"/>
</dbReference>
<dbReference type="GO" id="GO:0005524">
    <property type="term" value="F:ATP binding"/>
    <property type="evidence" value="ECO:0007669"/>
    <property type="project" value="UniProtKB-KW"/>
</dbReference>
<evidence type="ECO:0000256" key="5">
    <source>
        <dbReference type="ARBA" id="ARBA00022801"/>
    </source>
</evidence>
<keyword evidence="9" id="KW-0411">Iron-sulfur</keyword>
<dbReference type="PANTHER" id="PTHR11472">
    <property type="entry name" value="DNA REPAIR DEAD HELICASE RAD3/XP-D SUBFAMILY MEMBER"/>
    <property type="match status" value="1"/>
</dbReference>
<evidence type="ECO:0000313" key="16">
    <source>
        <dbReference type="Proteomes" id="UP000294854"/>
    </source>
</evidence>
<dbReference type="GO" id="GO:0051539">
    <property type="term" value="F:4 iron, 4 sulfur cluster binding"/>
    <property type="evidence" value="ECO:0007669"/>
    <property type="project" value="UniProtKB-KW"/>
</dbReference>
<keyword evidence="8" id="KW-0408">Iron</keyword>
<organism evidence="15 16">
    <name type="scientific">Secundilactobacillus malefermentans</name>
    <dbReference type="NCBI Taxonomy" id="176292"/>
    <lineage>
        <taxon>Bacteria</taxon>
        <taxon>Bacillati</taxon>
        <taxon>Bacillota</taxon>
        <taxon>Bacilli</taxon>
        <taxon>Lactobacillales</taxon>
        <taxon>Lactobacillaceae</taxon>
        <taxon>Secundilactobacillus</taxon>
    </lineage>
</organism>
<gene>
    <name evidence="15" type="ORF">C5L31_001067</name>
</gene>
<keyword evidence="4" id="KW-0227">DNA damage</keyword>
<evidence type="ECO:0000256" key="6">
    <source>
        <dbReference type="ARBA" id="ARBA00022806"/>
    </source>
</evidence>
<dbReference type="InterPro" id="IPR011545">
    <property type="entry name" value="DEAD/DEAH_box_helicase_dom"/>
</dbReference>
<dbReference type="InterPro" id="IPR042493">
    <property type="entry name" value="XPD_DNA_FeS"/>
</dbReference>
<sequence length="791" mass="91043">MTGTPKIGIRELVEFVLRSGNLNASMNSQNTALEGARIHRQLQSQRSADYQKEFTLEKLVDMNHHDFLIHGRADGVVLDAEHPLIEEIKTSDMPFEELSENTFTLYWGQVKVYAAILMADEDLPELTIQLTYFQRLTKKITQTEKQITRAEADDFLNDLIKDYAEWLRFREELHQQRNDSITSLPFPFGQYRVGQHELAAAAYKTIVLNKHLWVEAPTGTGKTISTLFPSIKAMGEDRINRLFYLTAKQSTRQVAEETIALLADKGLRIKSITLTAKDKITFEDEVGLQPEENPYMIGYYDRLKPAIKDLLTNEDLITRQIIETYAKKHKLDPFEFSLDVSLFCDVIVCDYNYLFDPQVFLQRFFAIDHDDDNFFLIDEAHNLVSRSRDMYSAEITSDPLLKLIDQYKQNPDLADAPRKHLQKLNKAFRKFSKPLRDSGDPSSIFSEEVTDFNKAIRKLTDYLHDWLVTQPKSDMIDATLDYYFSCLSYLKISDYYDDTYRTKISLDERDDHRISFKQICLDPSAFLQESLNKGHGAILFSATLSPLDYYQRVLGGDEDSLCYQLKSPFPPQNQRILITQYIQTTYRQRQASLGNIIESIHSLVAGKTGNYLIFMPSYRYLDSVSSAFHTKYPDIKINIQNPQMTEPSRQAFVDQFKDNPAESLVGFAILGGIFSEGIDLKANRLIGVGIVSVGLPGISDENDLLKDYFDQQDQNGFAFAYQLPGLNNVFQAAGRLIRGSHDAGIILLMDQRFGASRYTHLFPSHWQNYQRVFQPQQLEQEITTFWKKLKK</sequence>
<evidence type="ECO:0000256" key="11">
    <source>
        <dbReference type="ARBA" id="ARBA00023204"/>
    </source>
</evidence>
<dbReference type="GO" id="GO:0006281">
    <property type="term" value="P:DNA repair"/>
    <property type="evidence" value="ECO:0007669"/>
    <property type="project" value="UniProtKB-KW"/>
</dbReference>
<dbReference type="GO" id="GO:0046872">
    <property type="term" value="F:metal ion binding"/>
    <property type="evidence" value="ECO:0007669"/>
    <property type="project" value="UniProtKB-KW"/>
</dbReference>
<dbReference type="PANTHER" id="PTHR11472:SF34">
    <property type="entry name" value="REGULATOR OF TELOMERE ELONGATION HELICASE 1"/>
    <property type="match status" value="1"/>
</dbReference>
<evidence type="ECO:0000256" key="3">
    <source>
        <dbReference type="ARBA" id="ARBA00022741"/>
    </source>
</evidence>
<dbReference type="Gene3D" id="1.10.30.20">
    <property type="entry name" value="Bacterial XPD DNA helicase, FeS cluster domain"/>
    <property type="match status" value="1"/>
</dbReference>
<dbReference type="InterPro" id="IPR027417">
    <property type="entry name" value="P-loop_NTPase"/>
</dbReference>
<dbReference type="Proteomes" id="UP000294854">
    <property type="component" value="Unassembled WGS sequence"/>
</dbReference>
<dbReference type="RefSeq" id="WP_010619416.1">
    <property type="nucleotide sequence ID" value="NZ_PUFO01000040.1"/>
</dbReference>